<dbReference type="InterPro" id="IPR018170">
    <property type="entry name" value="Aldo/ket_reductase_CS"/>
</dbReference>
<dbReference type="PROSITE" id="PS00798">
    <property type="entry name" value="ALDOKETO_REDUCTASE_1"/>
    <property type="match status" value="1"/>
</dbReference>
<keyword evidence="3" id="KW-0560">Oxidoreductase</keyword>
<dbReference type="PANTHER" id="PTHR43827:SF3">
    <property type="entry name" value="NADP-DEPENDENT OXIDOREDUCTASE DOMAIN-CONTAINING PROTEIN"/>
    <property type="match status" value="1"/>
</dbReference>
<gene>
    <name evidence="8" type="ORF">SAMN04489750_1681</name>
</gene>
<evidence type="ECO:0000313" key="9">
    <source>
        <dbReference type="Proteomes" id="UP000250028"/>
    </source>
</evidence>
<dbReference type="Gene3D" id="3.20.20.100">
    <property type="entry name" value="NADP-dependent oxidoreductase domain"/>
    <property type="match status" value="1"/>
</dbReference>
<dbReference type="RefSeq" id="WP_109684940.1">
    <property type="nucleotide sequence ID" value="NZ_QGDN01000001.1"/>
</dbReference>
<protein>
    <submittedName>
        <fullName evidence="8">Aldo/keto reductase</fullName>
    </submittedName>
</protein>
<evidence type="ECO:0000256" key="2">
    <source>
        <dbReference type="ARBA" id="ARBA00022857"/>
    </source>
</evidence>
<evidence type="ECO:0000259" key="7">
    <source>
        <dbReference type="Pfam" id="PF00248"/>
    </source>
</evidence>
<evidence type="ECO:0000313" key="8">
    <source>
        <dbReference type="EMBL" id="SSA34364.1"/>
    </source>
</evidence>
<feature type="site" description="Lowers pKa of active site Tyr" evidence="6">
    <location>
        <position position="81"/>
    </location>
</feature>
<name>A0A2Y8ZR65_9MICO</name>
<comment type="similarity">
    <text evidence="1">Belongs to the aldo/keto reductase family.</text>
</comment>
<dbReference type="EMBL" id="UESZ01000001">
    <property type="protein sequence ID" value="SSA34364.1"/>
    <property type="molecule type" value="Genomic_DNA"/>
</dbReference>
<reference evidence="9" key="1">
    <citation type="submission" date="2016-10" db="EMBL/GenBank/DDBJ databases">
        <authorList>
            <person name="Varghese N."/>
            <person name="Submissions S."/>
        </authorList>
    </citation>
    <scope>NUCLEOTIDE SEQUENCE [LARGE SCALE GENOMIC DNA]</scope>
    <source>
        <strain evidence="9">DSM 22951</strain>
    </source>
</reference>
<dbReference type="InterPro" id="IPR020471">
    <property type="entry name" value="AKR"/>
</dbReference>
<feature type="active site" description="Proton donor" evidence="4">
    <location>
        <position position="56"/>
    </location>
</feature>
<evidence type="ECO:0000256" key="6">
    <source>
        <dbReference type="PIRSR" id="PIRSR000097-3"/>
    </source>
</evidence>
<dbReference type="Pfam" id="PF00248">
    <property type="entry name" value="Aldo_ket_red"/>
    <property type="match status" value="1"/>
</dbReference>
<dbReference type="Proteomes" id="UP000250028">
    <property type="component" value="Unassembled WGS sequence"/>
</dbReference>
<evidence type="ECO:0000256" key="3">
    <source>
        <dbReference type="ARBA" id="ARBA00023002"/>
    </source>
</evidence>
<evidence type="ECO:0000256" key="1">
    <source>
        <dbReference type="ARBA" id="ARBA00007905"/>
    </source>
</evidence>
<dbReference type="GO" id="GO:0016616">
    <property type="term" value="F:oxidoreductase activity, acting on the CH-OH group of donors, NAD or NADP as acceptor"/>
    <property type="evidence" value="ECO:0007669"/>
    <property type="project" value="UniProtKB-ARBA"/>
</dbReference>
<evidence type="ECO:0000256" key="4">
    <source>
        <dbReference type="PIRSR" id="PIRSR000097-1"/>
    </source>
</evidence>
<keyword evidence="9" id="KW-1185">Reference proteome</keyword>
<dbReference type="FunFam" id="3.20.20.100:FF:000002">
    <property type="entry name" value="2,5-diketo-D-gluconic acid reductase A"/>
    <property type="match status" value="1"/>
</dbReference>
<dbReference type="PRINTS" id="PR00069">
    <property type="entry name" value="ALDKETRDTASE"/>
</dbReference>
<evidence type="ECO:0000256" key="5">
    <source>
        <dbReference type="PIRSR" id="PIRSR000097-2"/>
    </source>
</evidence>
<dbReference type="SUPFAM" id="SSF51430">
    <property type="entry name" value="NAD(P)-linked oxidoreductase"/>
    <property type="match status" value="1"/>
</dbReference>
<sequence length="282" mass="30643">MTDSFIATTSLATADGSRDLPLVGLGTYPMKGQECADAVASAIGVGYRLIDTAAQYGNEDGVGQGIRDSGVDRETLVVASKLRGSDHGTDSVRRGLEKSLTALGLDYLDLYLIHWPNPSQGKYVESYATMLELQSEGLIRSVGTSNFVQEQLAALYDATGVWPAINQIQCSPMLARTHLRDFMTDRGILTEAWGPLGLREKLPESPVVAEVAAEAGRSVGQVILRWHVQQGIIAIPKSGNAQRQKENADVFDFELTDAQMEKLSALDRGEDAAWDSRTHEEF</sequence>
<feature type="binding site" evidence="5">
    <location>
        <position position="114"/>
    </location>
    <ligand>
        <name>substrate</name>
    </ligand>
</feature>
<accession>A0A2Y8ZR65</accession>
<dbReference type="AlphaFoldDB" id="A0A2Y8ZR65"/>
<organism evidence="8 9">
    <name type="scientific">Branchiibius hedensis</name>
    <dbReference type="NCBI Taxonomy" id="672460"/>
    <lineage>
        <taxon>Bacteria</taxon>
        <taxon>Bacillati</taxon>
        <taxon>Actinomycetota</taxon>
        <taxon>Actinomycetes</taxon>
        <taxon>Micrococcales</taxon>
        <taxon>Dermacoccaceae</taxon>
        <taxon>Branchiibius</taxon>
    </lineage>
</organism>
<keyword evidence="2" id="KW-0521">NADP</keyword>
<dbReference type="InterPro" id="IPR023210">
    <property type="entry name" value="NADP_OxRdtase_dom"/>
</dbReference>
<dbReference type="OrthoDB" id="9804790at2"/>
<proteinExistence type="inferred from homology"/>
<feature type="domain" description="NADP-dependent oxidoreductase" evidence="7">
    <location>
        <begin position="26"/>
        <end position="267"/>
    </location>
</feature>
<dbReference type="PIRSF" id="PIRSF000097">
    <property type="entry name" value="AKR"/>
    <property type="match status" value="1"/>
</dbReference>
<dbReference type="PANTHER" id="PTHR43827">
    <property type="entry name" value="2,5-DIKETO-D-GLUCONIC ACID REDUCTASE"/>
    <property type="match status" value="1"/>
</dbReference>
<dbReference type="InterPro" id="IPR036812">
    <property type="entry name" value="NAD(P)_OxRdtase_dom_sf"/>
</dbReference>